<dbReference type="AlphaFoldDB" id="A0A1F5E6M8"/>
<dbReference type="GO" id="GO:0022857">
    <property type="term" value="F:transmembrane transporter activity"/>
    <property type="evidence" value="ECO:0007669"/>
    <property type="project" value="InterPro"/>
</dbReference>
<evidence type="ECO:0000256" key="1">
    <source>
        <dbReference type="SAM" id="Phobius"/>
    </source>
</evidence>
<dbReference type="PANTHER" id="PTHR23526">
    <property type="entry name" value="INTEGRAL MEMBRANE TRANSPORT PROTEIN-RELATED"/>
    <property type="match status" value="1"/>
</dbReference>
<dbReference type="SUPFAM" id="SSF103473">
    <property type="entry name" value="MFS general substrate transporter"/>
    <property type="match status" value="2"/>
</dbReference>
<evidence type="ECO:0000313" key="3">
    <source>
        <dbReference type="Proteomes" id="UP000177006"/>
    </source>
</evidence>
<evidence type="ECO:0000313" key="2">
    <source>
        <dbReference type="EMBL" id="OGD62960.1"/>
    </source>
</evidence>
<dbReference type="Gene3D" id="1.20.1250.20">
    <property type="entry name" value="MFS general substrate transporter like domains"/>
    <property type="match status" value="2"/>
</dbReference>
<dbReference type="PANTHER" id="PTHR23526:SF2">
    <property type="entry name" value="MAJOR FACILITATOR SUPERFAMILY (MFS) PROFILE DOMAIN-CONTAINING PROTEIN"/>
    <property type="match status" value="1"/>
</dbReference>
<gene>
    <name evidence="2" type="ORF">A2160_04315</name>
</gene>
<comment type="caution">
    <text evidence="2">The sequence shown here is derived from an EMBL/GenBank/DDBJ whole genome shotgun (WGS) entry which is preliminary data.</text>
</comment>
<accession>A0A1F5E6M8</accession>
<dbReference type="InterPro" id="IPR036259">
    <property type="entry name" value="MFS_trans_sf"/>
</dbReference>
<keyword evidence="1" id="KW-1133">Transmembrane helix</keyword>
<feature type="transmembrane region" description="Helical" evidence="1">
    <location>
        <begin position="285"/>
        <end position="303"/>
    </location>
</feature>
<feature type="transmembrane region" description="Helical" evidence="1">
    <location>
        <begin position="113"/>
        <end position="132"/>
    </location>
</feature>
<feature type="transmembrane region" description="Helical" evidence="1">
    <location>
        <begin position="153"/>
        <end position="174"/>
    </location>
</feature>
<dbReference type="InterPro" id="IPR011701">
    <property type="entry name" value="MFS"/>
</dbReference>
<reference evidence="2 3" key="1">
    <citation type="journal article" date="2016" name="Nat. Commun.">
        <title>Thousands of microbial genomes shed light on interconnected biogeochemical processes in an aquifer system.</title>
        <authorList>
            <person name="Anantharaman K."/>
            <person name="Brown C.T."/>
            <person name="Hug L.A."/>
            <person name="Sharon I."/>
            <person name="Castelle C.J."/>
            <person name="Probst A.J."/>
            <person name="Thomas B.C."/>
            <person name="Singh A."/>
            <person name="Wilkins M.J."/>
            <person name="Karaoz U."/>
            <person name="Brodie E.L."/>
            <person name="Williams K.H."/>
            <person name="Hubbard S.S."/>
            <person name="Banfield J.F."/>
        </authorList>
    </citation>
    <scope>NUCLEOTIDE SEQUENCE [LARGE SCALE GENOMIC DNA]</scope>
</reference>
<dbReference type="STRING" id="1797457.A2160_04315"/>
<proteinExistence type="predicted"/>
<dbReference type="InterPro" id="IPR052528">
    <property type="entry name" value="Sugar_transport-like"/>
</dbReference>
<name>A0A1F5E6M8_9BACT</name>
<dbReference type="EMBL" id="MEZK01000014">
    <property type="protein sequence ID" value="OGD62960.1"/>
    <property type="molecule type" value="Genomic_DNA"/>
</dbReference>
<organism evidence="2 3">
    <name type="scientific">Candidatus Beckwithbacteria bacterium RBG_13_42_9</name>
    <dbReference type="NCBI Taxonomy" id="1797457"/>
    <lineage>
        <taxon>Bacteria</taxon>
        <taxon>Candidatus Beckwithiibacteriota</taxon>
    </lineage>
</organism>
<protein>
    <recommendedName>
        <fullName evidence="4">Major facilitator superfamily (MFS) profile domain-containing protein</fullName>
    </recommendedName>
</protein>
<feature type="transmembrane region" description="Helical" evidence="1">
    <location>
        <begin position="349"/>
        <end position="368"/>
    </location>
</feature>
<keyword evidence="1" id="KW-0812">Transmembrane</keyword>
<keyword evidence="1" id="KW-0472">Membrane</keyword>
<feature type="transmembrane region" description="Helical" evidence="1">
    <location>
        <begin position="89"/>
        <end position="107"/>
    </location>
</feature>
<feature type="transmembrane region" description="Helical" evidence="1">
    <location>
        <begin position="180"/>
        <end position="200"/>
    </location>
</feature>
<dbReference type="Proteomes" id="UP000177006">
    <property type="component" value="Unassembled WGS sequence"/>
</dbReference>
<sequence>MSGRSLLHHQVWLKCLYKLRLKNLWGIYLHACFRNLGMSLIGIFIPIYVYQLTGSFLWVFLFYLIYHASDVLTAPLAGWFMRRFGVDKTAIVGTFLRVLFLYLMILAKDQPDLLNPAAIIWGMTIPFAWLPYHYTIVAEEEKYGKFGSAVAKIAIIEKITAALAPFIGGLIIYFSGFKALYGVGLMIVVISLIPMLIDSFDRRGMRFDFDKVITEIFNPKLWPITLSLAGSSLEEKVYNVLRPLIMYVGLITVAQLGGIESISTILSLIITWWAGQWVDKKGFGIMKIGVAVNALGLLLFPFLHQGWAFLIFNSIYLIVSVLVWTPFNTAIYEYACKNRRLEFFVAREIILNSAAALFCALLFLGFWQHFSWQVLFGIGSLGLIMCLAIIKGVSHAQSEYKFKVNPATSG</sequence>
<evidence type="ECO:0008006" key="4">
    <source>
        <dbReference type="Google" id="ProtNLM"/>
    </source>
</evidence>
<feature type="transmembrane region" description="Helical" evidence="1">
    <location>
        <begin position="245"/>
        <end position="273"/>
    </location>
</feature>
<dbReference type="Pfam" id="PF07690">
    <property type="entry name" value="MFS_1"/>
    <property type="match status" value="1"/>
</dbReference>
<feature type="transmembrane region" description="Helical" evidence="1">
    <location>
        <begin position="309"/>
        <end position="328"/>
    </location>
</feature>
<feature type="transmembrane region" description="Helical" evidence="1">
    <location>
        <begin position="374"/>
        <end position="393"/>
    </location>
</feature>